<dbReference type="GO" id="GO:0016020">
    <property type="term" value="C:membrane"/>
    <property type="evidence" value="ECO:0007669"/>
    <property type="project" value="TreeGrafter"/>
</dbReference>
<dbReference type="AlphaFoldDB" id="A0AAU2HFB8"/>
<evidence type="ECO:0000256" key="3">
    <source>
        <dbReference type="RuleBase" id="RU000363"/>
    </source>
</evidence>
<dbReference type="PRINTS" id="PR00081">
    <property type="entry name" value="GDHRDH"/>
</dbReference>
<name>A0AAU2HFB8_9ACTN</name>
<dbReference type="InterPro" id="IPR036291">
    <property type="entry name" value="NAD(P)-bd_dom_sf"/>
</dbReference>
<comment type="similarity">
    <text evidence="1 3">Belongs to the short-chain dehydrogenases/reductases (SDR) family.</text>
</comment>
<dbReference type="PANTHER" id="PTHR44196:SF2">
    <property type="entry name" value="SHORT-CHAIN DEHYDROGENASE-RELATED"/>
    <property type="match status" value="1"/>
</dbReference>
<protein>
    <submittedName>
        <fullName evidence="4">SDR family NAD(P)-dependent oxidoreductase</fullName>
    </submittedName>
</protein>
<dbReference type="SUPFAM" id="SSF51735">
    <property type="entry name" value="NAD(P)-binding Rossmann-fold domains"/>
    <property type="match status" value="1"/>
</dbReference>
<keyword evidence="4" id="KW-0614">Plasmid</keyword>
<organism evidence="4">
    <name type="scientific">Streptomyces sp. NBC_00060</name>
    <dbReference type="NCBI Taxonomy" id="2975636"/>
    <lineage>
        <taxon>Bacteria</taxon>
        <taxon>Bacillati</taxon>
        <taxon>Actinomycetota</taxon>
        <taxon>Actinomycetes</taxon>
        <taxon>Kitasatosporales</taxon>
        <taxon>Streptomycetaceae</taxon>
        <taxon>Streptomyces</taxon>
    </lineage>
</organism>
<dbReference type="PRINTS" id="PR00080">
    <property type="entry name" value="SDRFAMILY"/>
</dbReference>
<dbReference type="RefSeq" id="WP_331723655.1">
    <property type="nucleotide sequence ID" value="NZ_CP108254.1"/>
</dbReference>
<dbReference type="EMBL" id="CP108254">
    <property type="protein sequence ID" value="WTU45863.1"/>
    <property type="molecule type" value="Genomic_DNA"/>
</dbReference>
<evidence type="ECO:0000256" key="1">
    <source>
        <dbReference type="ARBA" id="ARBA00006484"/>
    </source>
</evidence>
<gene>
    <name evidence="4" type="ORF">OHV25_40405</name>
</gene>
<keyword evidence="2" id="KW-0560">Oxidoreductase</keyword>
<dbReference type="GO" id="GO:0016491">
    <property type="term" value="F:oxidoreductase activity"/>
    <property type="evidence" value="ECO:0007669"/>
    <property type="project" value="UniProtKB-KW"/>
</dbReference>
<dbReference type="Pfam" id="PF00106">
    <property type="entry name" value="adh_short"/>
    <property type="match status" value="1"/>
</dbReference>
<evidence type="ECO:0000256" key="2">
    <source>
        <dbReference type="ARBA" id="ARBA00023002"/>
    </source>
</evidence>
<accession>A0AAU2HFB8</accession>
<sequence length="263" mass="28422">MSSPTALITGASSGIGREFARQLAVRGYRLVLVARSEVKLEETAAELSDMSFSQAEILAADLGTKTGRAAVLSRLRQGDIDLLVNNAGIGYAMPASRNPVEDEMYLLEVNGLAKVELSLTALQMMLKRDRGAIINVSSIAGMAPAWLDSSYGPSKSLVLSHTEAMAYSRAVRASNVRMMALCPGDVRTEFNASAGIRDATSFGWIAPDFLVRTALADLRKGKVVSVPRRWYAFLACLIRLMPNRASKLYGYDLGKERERGAAA</sequence>
<dbReference type="PANTHER" id="PTHR44196">
    <property type="entry name" value="DEHYDROGENASE/REDUCTASE SDR FAMILY MEMBER 7B"/>
    <property type="match status" value="1"/>
</dbReference>
<reference evidence="4" key="1">
    <citation type="submission" date="2022-10" db="EMBL/GenBank/DDBJ databases">
        <title>The complete genomes of actinobacterial strains from the NBC collection.</title>
        <authorList>
            <person name="Joergensen T.S."/>
            <person name="Alvarez Arevalo M."/>
            <person name="Sterndorff E.B."/>
            <person name="Faurdal D."/>
            <person name="Vuksanovic O."/>
            <person name="Mourched A.-S."/>
            <person name="Charusanti P."/>
            <person name="Shaw S."/>
            <person name="Blin K."/>
            <person name="Weber T."/>
        </authorList>
    </citation>
    <scope>NUCLEOTIDE SEQUENCE</scope>
    <source>
        <strain evidence="4">NBC_00060</strain>
        <plasmid evidence="4">unnamed1</plasmid>
    </source>
</reference>
<dbReference type="PIRSF" id="PIRSF000126">
    <property type="entry name" value="11-beta-HSD1"/>
    <property type="match status" value="1"/>
</dbReference>
<evidence type="ECO:0000313" key="4">
    <source>
        <dbReference type="EMBL" id="WTU45863.1"/>
    </source>
</evidence>
<dbReference type="InterPro" id="IPR002347">
    <property type="entry name" value="SDR_fam"/>
</dbReference>
<geneLocation type="plasmid" evidence="4">
    <name>unnamed1</name>
</geneLocation>
<proteinExistence type="inferred from homology"/>
<dbReference type="Gene3D" id="3.40.50.720">
    <property type="entry name" value="NAD(P)-binding Rossmann-like Domain"/>
    <property type="match status" value="1"/>
</dbReference>